<evidence type="ECO:0000313" key="2">
    <source>
        <dbReference type="Proteomes" id="UP000188318"/>
    </source>
</evidence>
<dbReference type="Proteomes" id="UP000188318">
    <property type="component" value="Unassembled WGS sequence"/>
</dbReference>
<protein>
    <submittedName>
        <fullName evidence="1">Uncharacterized protein</fullName>
    </submittedName>
</protein>
<gene>
    <name evidence="1" type="ORF">ASPCADRAFT_206315</name>
</gene>
<dbReference type="AlphaFoldDB" id="A0A1R3RSN0"/>
<sequence length="58" mass="6526">MGSQTKSIFADLKKLPEALYVIAFLSSVLSFQHETDHAVTARFLLQQSDNKVLLTPEF</sequence>
<dbReference type="EMBL" id="KV907497">
    <property type="protein sequence ID" value="OOF97483.1"/>
    <property type="molecule type" value="Genomic_DNA"/>
</dbReference>
<organism evidence="1 2">
    <name type="scientific">Aspergillus carbonarius (strain ITEM 5010)</name>
    <dbReference type="NCBI Taxonomy" id="602072"/>
    <lineage>
        <taxon>Eukaryota</taxon>
        <taxon>Fungi</taxon>
        <taxon>Dikarya</taxon>
        <taxon>Ascomycota</taxon>
        <taxon>Pezizomycotina</taxon>
        <taxon>Eurotiomycetes</taxon>
        <taxon>Eurotiomycetidae</taxon>
        <taxon>Eurotiales</taxon>
        <taxon>Aspergillaceae</taxon>
        <taxon>Aspergillus</taxon>
        <taxon>Aspergillus subgen. Circumdati</taxon>
    </lineage>
</organism>
<proteinExistence type="predicted"/>
<evidence type="ECO:0000313" key="1">
    <source>
        <dbReference type="EMBL" id="OOF97483.1"/>
    </source>
</evidence>
<dbReference type="VEuPathDB" id="FungiDB:ASPCADRAFT_206315"/>
<name>A0A1R3RSN0_ASPC5</name>
<keyword evidence="2" id="KW-1185">Reference proteome</keyword>
<reference evidence="2" key="1">
    <citation type="journal article" date="2017" name="Genome Biol.">
        <title>Comparative genomics reveals high biological diversity and specific adaptations in the industrially and medically important fungal genus Aspergillus.</title>
        <authorList>
            <person name="de Vries R.P."/>
            <person name="Riley R."/>
            <person name="Wiebenga A."/>
            <person name="Aguilar-Osorio G."/>
            <person name="Amillis S."/>
            <person name="Uchima C.A."/>
            <person name="Anderluh G."/>
            <person name="Asadollahi M."/>
            <person name="Askin M."/>
            <person name="Barry K."/>
            <person name="Battaglia E."/>
            <person name="Bayram O."/>
            <person name="Benocci T."/>
            <person name="Braus-Stromeyer S.A."/>
            <person name="Caldana C."/>
            <person name="Canovas D."/>
            <person name="Cerqueira G.C."/>
            <person name="Chen F."/>
            <person name="Chen W."/>
            <person name="Choi C."/>
            <person name="Clum A."/>
            <person name="Dos Santos R.A."/>
            <person name="Damasio A.R."/>
            <person name="Diallinas G."/>
            <person name="Emri T."/>
            <person name="Fekete E."/>
            <person name="Flipphi M."/>
            <person name="Freyberg S."/>
            <person name="Gallo A."/>
            <person name="Gournas C."/>
            <person name="Habgood R."/>
            <person name="Hainaut M."/>
            <person name="Harispe M.L."/>
            <person name="Henrissat B."/>
            <person name="Hilden K.S."/>
            <person name="Hope R."/>
            <person name="Hossain A."/>
            <person name="Karabika E."/>
            <person name="Karaffa L."/>
            <person name="Karanyi Z."/>
            <person name="Krasevec N."/>
            <person name="Kuo A."/>
            <person name="Kusch H."/>
            <person name="LaButti K."/>
            <person name="Lagendijk E.L."/>
            <person name="Lapidus A."/>
            <person name="Levasseur A."/>
            <person name="Lindquist E."/>
            <person name="Lipzen A."/>
            <person name="Logrieco A.F."/>
            <person name="MacCabe A."/>
            <person name="Maekelae M.R."/>
            <person name="Malavazi I."/>
            <person name="Melin P."/>
            <person name="Meyer V."/>
            <person name="Mielnichuk N."/>
            <person name="Miskei M."/>
            <person name="Molnar A.P."/>
            <person name="Mule G."/>
            <person name="Ngan C.Y."/>
            <person name="Orejas M."/>
            <person name="Orosz E."/>
            <person name="Ouedraogo J.P."/>
            <person name="Overkamp K.M."/>
            <person name="Park H.-S."/>
            <person name="Perrone G."/>
            <person name="Piumi F."/>
            <person name="Punt P.J."/>
            <person name="Ram A.F."/>
            <person name="Ramon A."/>
            <person name="Rauscher S."/>
            <person name="Record E."/>
            <person name="Riano-Pachon D.M."/>
            <person name="Robert V."/>
            <person name="Roehrig J."/>
            <person name="Ruller R."/>
            <person name="Salamov A."/>
            <person name="Salih N.S."/>
            <person name="Samson R.A."/>
            <person name="Sandor E."/>
            <person name="Sanguinetti M."/>
            <person name="Schuetze T."/>
            <person name="Sepcic K."/>
            <person name="Shelest E."/>
            <person name="Sherlock G."/>
            <person name="Sophianopoulou V."/>
            <person name="Squina F.M."/>
            <person name="Sun H."/>
            <person name="Susca A."/>
            <person name="Todd R.B."/>
            <person name="Tsang A."/>
            <person name="Unkles S.E."/>
            <person name="van de Wiele N."/>
            <person name="van Rossen-Uffink D."/>
            <person name="Oliveira J.V."/>
            <person name="Vesth T.C."/>
            <person name="Visser J."/>
            <person name="Yu J.-H."/>
            <person name="Zhou M."/>
            <person name="Andersen M.R."/>
            <person name="Archer D.B."/>
            <person name="Baker S.E."/>
            <person name="Benoit I."/>
            <person name="Brakhage A.A."/>
            <person name="Braus G.H."/>
            <person name="Fischer R."/>
            <person name="Frisvad J.C."/>
            <person name="Goldman G.H."/>
            <person name="Houbraken J."/>
            <person name="Oakley B."/>
            <person name="Pocsi I."/>
            <person name="Scazzocchio C."/>
            <person name="Seiboth B."/>
            <person name="vanKuyk P.A."/>
            <person name="Wortman J."/>
            <person name="Dyer P.S."/>
            <person name="Grigoriev I.V."/>
        </authorList>
    </citation>
    <scope>NUCLEOTIDE SEQUENCE [LARGE SCALE GENOMIC DNA]</scope>
    <source>
        <strain evidence="2">ITEM 5010</strain>
    </source>
</reference>
<accession>A0A1R3RSN0</accession>